<organism evidence="2 3">
    <name type="scientific">Seiridium unicorne</name>
    <dbReference type="NCBI Taxonomy" id="138068"/>
    <lineage>
        <taxon>Eukaryota</taxon>
        <taxon>Fungi</taxon>
        <taxon>Dikarya</taxon>
        <taxon>Ascomycota</taxon>
        <taxon>Pezizomycotina</taxon>
        <taxon>Sordariomycetes</taxon>
        <taxon>Xylariomycetidae</taxon>
        <taxon>Amphisphaeriales</taxon>
        <taxon>Sporocadaceae</taxon>
        <taxon>Seiridium</taxon>
    </lineage>
</organism>
<sequence length="289" mass="32544">MANKKNGADVAQPFPSIERRVSLESLEDRMTNPRPTESPYTSDNVDVVFGKRAKPFRVPKALLQKCSNLPDLVSDTLRLENIPEKAGHVLIHHLYTRTFQCLAPQGITDRERHSDEFVTCIEAYKAALHYNLATLAEQSQGEIERLGEALTVPEILALLTKAYPNPDVDDVWISNYLKTQLNAEALRNIERPDTVPEPDAVEVAHDPNMEVDSESEIMTPPWSSWNSSVDAPSSFEYANEVAATDRGIESSTNIEIKTKINKRKRNRKRGKKVRNIMKIESEVFGSDKS</sequence>
<evidence type="ECO:0000313" key="3">
    <source>
        <dbReference type="Proteomes" id="UP001408356"/>
    </source>
</evidence>
<feature type="compositionally biased region" description="Polar residues" evidence="1">
    <location>
        <begin position="33"/>
        <end position="43"/>
    </location>
</feature>
<feature type="region of interest" description="Disordered" evidence="1">
    <location>
        <begin position="1"/>
        <end position="43"/>
    </location>
</feature>
<feature type="compositionally biased region" description="Basic and acidic residues" evidence="1">
    <location>
        <begin position="17"/>
        <end position="31"/>
    </location>
</feature>
<dbReference type="PANTHER" id="PTHR37538:SF1">
    <property type="entry name" value="BTB DOMAIN-CONTAINING PROTEIN"/>
    <property type="match status" value="1"/>
</dbReference>
<comment type="caution">
    <text evidence="2">The sequence shown here is derived from an EMBL/GenBank/DDBJ whole genome shotgun (WGS) entry which is preliminary data.</text>
</comment>
<dbReference type="EMBL" id="JARVKF010000404">
    <property type="protein sequence ID" value="KAK9416726.1"/>
    <property type="molecule type" value="Genomic_DNA"/>
</dbReference>
<accession>A0ABR2UR10</accession>
<reference evidence="2 3" key="1">
    <citation type="journal article" date="2024" name="J. Plant Pathol.">
        <title>Sequence and assembly of the genome of Seiridium unicorne, isolate CBS 538.82, causal agent of cypress canker disease.</title>
        <authorList>
            <person name="Scali E."/>
            <person name="Rocca G.D."/>
            <person name="Danti R."/>
            <person name="Garbelotto M."/>
            <person name="Barberini S."/>
            <person name="Baroncelli R."/>
            <person name="Emiliani G."/>
        </authorList>
    </citation>
    <scope>NUCLEOTIDE SEQUENCE [LARGE SCALE GENOMIC DNA]</scope>
    <source>
        <strain evidence="2 3">BM-138-508</strain>
    </source>
</reference>
<name>A0ABR2UR10_9PEZI</name>
<dbReference type="PANTHER" id="PTHR37538">
    <property type="entry name" value="BTB DOMAIN-CONTAINING PROTEIN"/>
    <property type="match status" value="1"/>
</dbReference>
<protein>
    <submittedName>
        <fullName evidence="2">Uncharacterized protein</fullName>
    </submittedName>
</protein>
<proteinExistence type="predicted"/>
<evidence type="ECO:0000313" key="2">
    <source>
        <dbReference type="EMBL" id="KAK9416726.1"/>
    </source>
</evidence>
<evidence type="ECO:0000256" key="1">
    <source>
        <dbReference type="SAM" id="MobiDB-lite"/>
    </source>
</evidence>
<dbReference type="Proteomes" id="UP001408356">
    <property type="component" value="Unassembled WGS sequence"/>
</dbReference>
<gene>
    <name evidence="2" type="ORF">SUNI508_09424</name>
</gene>
<keyword evidence="3" id="KW-1185">Reference proteome</keyword>